<feature type="repeat" description="TPR" evidence="1">
    <location>
        <begin position="57"/>
        <end position="90"/>
    </location>
</feature>
<evidence type="ECO:0000313" key="4">
    <source>
        <dbReference type="Proteomes" id="UP000004358"/>
    </source>
</evidence>
<feature type="chain" id="PRO_5002665325" description="Tetratricopeptide repeat protein" evidence="2">
    <location>
        <begin position="31"/>
        <end position="731"/>
    </location>
</feature>
<evidence type="ECO:0000313" key="3">
    <source>
        <dbReference type="EMBL" id="EAQ79777.1"/>
    </source>
</evidence>
<evidence type="ECO:0000256" key="2">
    <source>
        <dbReference type="SAM" id="SignalP"/>
    </source>
</evidence>
<dbReference type="Gene3D" id="1.25.40.10">
    <property type="entry name" value="Tetratricopeptide repeat domain"/>
    <property type="match status" value="3"/>
</dbReference>
<protein>
    <recommendedName>
        <fullName evidence="5">Tetratricopeptide repeat protein</fullName>
    </recommendedName>
</protein>
<feature type="signal peptide" evidence="2">
    <location>
        <begin position="1"/>
        <end position="30"/>
    </location>
</feature>
<name>A3ZU75_9BACT</name>
<dbReference type="EMBL" id="AANZ01000012">
    <property type="protein sequence ID" value="EAQ79777.1"/>
    <property type="molecule type" value="Genomic_DNA"/>
</dbReference>
<dbReference type="PROSITE" id="PS50005">
    <property type="entry name" value="TPR"/>
    <property type="match status" value="2"/>
</dbReference>
<comment type="caution">
    <text evidence="3">The sequence shown here is derived from an EMBL/GenBank/DDBJ whole genome shotgun (WGS) entry which is preliminary data.</text>
</comment>
<proteinExistence type="predicted"/>
<feature type="repeat" description="TPR" evidence="1">
    <location>
        <begin position="499"/>
        <end position="532"/>
    </location>
</feature>
<organism evidence="3 4">
    <name type="scientific">Blastopirellula marina DSM 3645</name>
    <dbReference type="NCBI Taxonomy" id="314230"/>
    <lineage>
        <taxon>Bacteria</taxon>
        <taxon>Pseudomonadati</taxon>
        <taxon>Planctomycetota</taxon>
        <taxon>Planctomycetia</taxon>
        <taxon>Pirellulales</taxon>
        <taxon>Pirellulaceae</taxon>
        <taxon>Blastopirellula</taxon>
    </lineage>
</organism>
<dbReference type="OrthoDB" id="9766710at2"/>
<dbReference type="PANTHER" id="PTHR12558:SF13">
    <property type="entry name" value="CELL DIVISION CYCLE PROTEIN 27 HOMOLOG"/>
    <property type="match status" value="1"/>
</dbReference>
<dbReference type="SMART" id="SM00028">
    <property type="entry name" value="TPR"/>
    <property type="match status" value="5"/>
</dbReference>
<dbReference type="STRING" id="314230.DSM3645_21594"/>
<gene>
    <name evidence="3" type="ORF">DSM3645_21594</name>
</gene>
<keyword evidence="1" id="KW-0802">TPR repeat</keyword>
<sequence length="731" mass="80457">MIQPAVRMKQTLLLGLTLLGTCSLSPMASAQTLPVELPPVLVPREPPTEADANRTTTEALLIEGRMLQQREKLAAAQRRYQRAHRLSPDSQAILQSIVQVAFSQKRMEEGSRYALLLADRQTDASADFLLLMGAYAIETGDLRRSAQYYARGAAALEERKAISQLLATRLRLLDLYAKLDDAPQAAQEATTLVQLIDQALPEVETIMNSDEGRGGMTIHRALGEAFLKNGDFQAAENQFRAAIGEAEPDQLELQLARVDLAADHLDVAQQRVQKVIAAKHDIAAGDLPYRLLRDIWTQQGAAPAEVRARLLKELTPYYDANQQDAALAYFLAQVQLGEENWAAAIALVQPHLEKSASRDAYQTLTIAQWKTKDWEALLDTLTAVAARNRNLSTLQDQLEQIAADDVAANALIAAAEKRRMAKAGLNVPTAQAIAQLCKLREQGADAWKWLEIANQRDSVATAPSLVDFGLAWMVAKQYDLGEKALRTAAAAKMPKSGRAATYDYLAALLAMNDRPDEALAAAKKAIALDPNSAALASRVPWILFYAQRKTEAERSYRRLLAQFDSEREDAPTRQVLRQARLMLSALAETDEEREEWLEQILDEFPEDVGAMNDLAYLWADDGRNLGRASLMLETAVLADPDNAAYRDSLGWAYFRQGRFDLAVGQLQQAVAKIEEPDPVLLEHLGDALSAAGRPAEAIDAWREAVALLTAEDAEQRAALQAKISATSQPKE</sequence>
<dbReference type="SUPFAM" id="SSF48452">
    <property type="entry name" value="TPR-like"/>
    <property type="match status" value="4"/>
</dbReference>
<keyword evidence="2" id="KW-0732">Signal</keyword>
<accession>A3ZU75</accession>
<evidence type="ECO:0000256" key="1">
    <source>
        <dbReference type="PROSITE-ProRule" id="PRU00339"/>
    </source>
</evidence>
<dbReference type="HOGENOM" id="CLU_333960_0_0_0"/>
<dbReference type="AlphaFoldDB" id="A3ZU75"/>
<dbReference type="InterPro" id="IPR011990">
    <property type="entry name" value="TPR-like_helical_dom_sf"/>
</dbReference>
<dbReference type="InterPro" id="IPR019734">
    <property type="entry name" value="TPR_rpt"/>
</dbReference>
<dbReference type="eggNOG" id="COG0457">
    <property type="taxonomic scope" value="Bacteria"/>
</dbReference>
<evidence type="ECO:0008006" key="5">
    <source>
        <dbReference type="Google" id="ProtNLM"/>
    </source>
</evidence>
<reference evidence="3 4" key="1">
    <citation type="submission" date="2006-02" db="EMBL/GenBank/DDBJ databases">
        <authorList>
            <person name="Amann R."/>
            <person name="Ferriera S."/>
            <person name="Johnson J."/>
            <person name="Kravitz S."/>
            <person name="Halpern A."/>
            <person name="Remington K."/>
            <person name="Beeson K."/>
            <person name="Tran B."/>
            <person name="Rogers Y.-H."/>
            <person name="Friedman R."/>
            <person name="Venter J.C."/>
        </authorList>
    </citation>
    <scope>NUCLEOTIDE SEQUENCE [LARGE SCALE GENOMIC DNA]</scope>
    <source>
        <strain evidence="3 4">DSM 3645</strain>
    </source>
</reference>
<dbReference type="PANTHER" id="PTHR12558">
    <property type="entry name" value="CELL DIVISION CYCLE 16,23,27"/>
    <property type="match status" value="1"/>
</dbReference>
<dbReference type="Pfam" id="PF13432">
    <property type="entry name" value="TPR_16"/>
    <property type="match status" value="2"/>
</dbReference>
<dbReference type="Proteomes" id="UP000004358">
    <property type="component" value="Unassembled WGS sequence"/>
</dbReference>